<reference evidence="1" key="1">
    <citation type="journal article" date="2020" name="Stud. Mycol.">
        <title>101 Dothideomycetes genomes: a test case for predicting lifestyles and emergence of pathogens.</title>
        <authorList>
            <person name="Haridas S."/>
            <person name="Albert R."/>
            <person name="Binder M."/>
            <person name="Bloem J."/>
            <person name="Labutti K."/>
            <person name="Salamov A."/>
            <person name="Andreopoulos B."/>
            <person name="Baker S."/>
            <person name="Barry K."/>
            <person name="Bills G."/>
            <person name="Bluhm B."/>
            <person name="Cannon C."/>
            <person name="Castanera R."/>
            <person name="Culley D."/>
            <person name="Daum C."/>
            <person name="Ezra D."/>
            <person name="Gonzalez J."/>
            <person name="Henrissat B."/>
            <person name="Kuo A."/>
            <person name="Liang C."/>
            <person name="Lipzen A."/>
            <person name="Lutzoni F."/>
            <person name="Magnuson J."/>
            <person name="Mondo S."/>
            <person name="Nolan M."/>
            <person name="Ohm R."/>
            <person name="Pangilinan J."/>
            <person name="Park H.-J."/>
            <person name="Ramirez L."/>
            <person name="Alfaro M."/>
            <person name="Sun H."/>
            <person name="Tritt A."/>
            <person name="Yoshinaga Y."/>
            <person name="Zwiers L.-H."/>
            <person name="Turgeon B."/>
            <person name="Goodwin S."/>
            <person name="Spatafora J."/>
            <person name="Crous P."/>
            <person name="Grigoriev I."/>
        </authorList>
    </citation>
    <scope>NUCLEOTIDE SEQUENCE</scope>
    <source>
        <strain evidence="1">ATCC 200398</strain>
    </source>
</reference>
<keyword evidence="2" id="KW-1185">Reference proteome</keyword>
<feature type="non-terminal residue" evidence="1">
    <location>
        <position position="761"/>
    </location>
</feature>
<protein>
    <submittedName>
        <fullName evidence="1">Uncharacterized protein</fullName>
    </submittedName>
</protein>
<evidence type="ECO:0000313" key="1">
    <source>
        <dbReference type="EMBL" id="KAF2468567.1"/>
    </source>
</evidence>
<gene>
    <name evidence="1" type="ORF">BDR25DRAFT_394801</name>
</gene>
<dbReference type="Proteomes" id="UP000799755">
    <property type="component" value="Unassembled WGS sequence"/>
</dbReference>
<organism evidence="1 2">
    <name type="scientific">Lindgomyces ingoldianus</name>
    <dbReference type="NCBI Taxonomy" id="673940"/>
    <lineage>
        <taxon>Eukaryota</taxon>
        <taxon>Fungi</taxon>
        <taxon>Dikarya</taxon>
        <taxon>Ascomycota</taxon>
        <taxon>Pezizomycotina</taxon>
        <taxon>Dothideomycetes</taxon>
        <taxon>Pleosporomycetidae</taxon>
        <taxon>Pleosporales</taxon>
        <taxon>Lindgomycetaceae</taxon>
        <taxon>Lindgomyces</taxon>
    </lineage>
</organism>
<dbReference type="EMBL" id="MU003515">
    <property type="protein sequence ID" value="KAF2468567.1"/>
    <property type="molecule type" value="Genomic_DNA"/>
</dbReference>
<name>A0ACB6QQK6_9PLEO</name>
<evidence type="ECO:0000313" key="2">
    <source>
        <dbReference type="Proteomes" id="UP000799755"/>
    </source>
</evidence>
<proteinExistence type="predicted"/>
<comment type="caution">
    <text evidence="1">The sequence shown here is derived from an EMBL/GenBank/DDBJ whole genome shotgun (WGS) entry which is preliminary data.</text>
</comment>
<accession>A0ACB6QQK6</accession>
<sequence length="761" mass="84478">MEIPNRANRCTSFSPESQPFLSPIALTHRILNDNDNDQLSVVRPQPESGYKKRENARFNSTCRARPSVFMQSSTPTPTALLSLRNSDTSVNATMATYHNPNWAECYDLWVTMLFGDGPVEDIPVFEGILKEIQHCRLDVEDEGSTPMTIFMRKTGCKFEIWGTEPGAPMLERAKRFWNEGVEKQKIEGCGVVSFAQEVLEQSSSADLIVFAVGGICHVTTDSELYCFLANVNSVLNPRGRAIISILPGKLNRIPSVDRLGEVYVKYPSTESLKGYVKTEAFQLDVEGGEGKMPRRHVLHWNLKMFDKQGWERAVESVGLRVREIREGEIQIYLHSSAKPPILLRAFLVFGDCQTKMHTTILEPSSTRLSSSNPQGLPQRLLIALVPPIAKAKIQGARPVNRRHGPSLQTLQPAIFCLLKHGFKLRLLFPQAPLAATSDVRLSGWPQLPIKPPSFANVEAAPTPRSNASLTRRGWAASTATPLAAWLVFDSSKPARMAAGQHGRRNRTDRRASDRGFALGFSKKLDSLMDPIPCNSIDLNASLAALPSPFDGWYSMRIQHEGLVEFQSPKVFPTDLCSAVAIFVAAPQLRLRACDISLYVAATVDKTPKAPFTRRPDRRWFDDDDYGHFTLQNSLRRCLAFPWLAAIGAWKSMLPSHARTPSECPHSLQVLEPAASLPTHTHTSSEASSSLFALELLILLTHLALLDFAVSALAAHYSGALIKPTRSTILPRCRSVKEAKLTRPIWLRVCSLVLSSEAELTF</sequence>